<dbReference type="Proteomes" id="UP001059596">
    <property type="component" value="Unassembled WGS sequence"/>
</dbReference>
<comment type="caution">
    <text evidence="4">The sequence shown here is derived from an EMBL/GenBank/DDBJ whole genome shotgun (WGS) entry which is preliminary data.</text>
</comment>
<feature type="signal peptide" evidence="3">
    <location>
        <begin position="1"/>
        <end position="20"/>
    </location>
</feature>
<evidence type="ECO:0000313" key="5">
    <source>
        <dbReference type="Proteomes" id="UP001059596"/>
    </source>
</evidence>
<feature type="chain" id="PRO_5040119462" evidence="3">
    <location>
        <begin position="21"/>
        <end position="195"/>
    </location>
</feature>
<keyword evidence="3" id="KW-0732">Signal</keyword>
<feature type="region of interest" description="Disordered" evidence="1">
    <location>
        <begin position="98"/>
        <end position="135"/>
    </location>
</feature>
<dbReference type="AlphaFoldDB" id="A0A9Q0BSW6"/>
<evidence type="ECO:0000256" key="1">
    <source>
        <dbReference type="SAM" id="MobiDB-lite"/>
    </source>
</evidence>
<evidence type="ECO:0000256" key="3">
    <source>
        <dbReference type="SAM" id="SignalP"/>
    </source>
</evidence>
<dbReference type="OrthoDB" id="7871219at2759"/>
<keyword evidence="2" id="KW-1133">Transmembrane helix</keyword>
<feature type="compositionally biased region" description="Low complexity" evidence="1">
    <location>
        <begin position="98"/>
        <end position="127"/>
    </location>
</feature>
<name>A0A9Q0BSW6_9MUSC</name>
<protein>
    <submittedName>
        <fullName evidence="4">Uncharacterized protein</fullName>
    </submittedName>
</protein>
<proteinExistence type="predicted"/>
<evidence type="ECO:0000313" key="4">
    <source>
        <dbReference type="EMBL" id="KAI8043517.1"/>
    </source>
</evidence>
<feature type="transmembrane region" description="Helical" evidence="2">
    <location>
        <begin position="147"/>
        <end position="168"/>
    </location>
</feature>
<organism evidence="4 5">
    <name type="scientific">Drosophila gunungcola</name>
    <name type="common">fruit fly</name>
    <dbReference type="NCBI Taxonomy" id="103775"/>
    <lineage>
        <taxon>Eukaryota</taxon>
        <taxon>Metazoa</taxon>
        <taxon>Ecdysozoa</taxon>
        <taxon>Arthropoda</taxon>
        <taxon>Hexapoda</taxon>
        <taxon>Insecta</taxon>
        <taxon>Pterygota</taxon>
        <taxon>Neoptera</taxon>
        <taxon>Endopterygota</taxon>
        <taxon>Diptera</taxon>
        <taxon>Brachycera</taxon>
        <taxon>Muscomorpha</taxon>
        <taxon>Ephydroidea</taxon>
        <taxon>Drosophilidae</taxon>
        <taxon>Drosophila</taxon>
        <taxon>Sophophora</taxon>
    </lineage>
</organism>
<reference evidence="4" key="1">
    <citation type="journal article" date="2023" name="Genome Biol. Evol.">
        <title>Long-read-based Genome Assembly of Drosophila gunungcola Reveals Fewer Chemosensory Genes in Flower-breeding Species.</title>
        <authorList>
            <person name="Negi A."/>
            <person name="Liao B.Y."/>
            <person name="Yeh S.D."/>
        </authorList>
    </citation>
    <scope>NUCLEOTIDE SEQUENCE</scope>
    <source>
        <strain evidence="4">Sukarami</strain>
    </source>
</reference>
<evidence type="ECO:0000256" key="2">
    <source>
        <dbReference type="SAM" id="Phobius"/>
    </source>
</evidence>
<keyword evidence="2" id="KW-0472">Membrane</keyword>
<keyword evidence="5" id="KW-1185">Reference proteome</keyword>
<sequence>MFKLLIITVLGILMYQMVSCDPERYLCRRQVVVSYTENVVKPMNDYGNFAKYFTNLGISAGNKTVTKTKMQEEEICCPGYEKFPDGLCGPVETTTDTATTISTSTSEEPDSTTSTESNEGDSSSPSSLINPAKHSKAERIKNSHKHLTLGIIFGVLALIIAIATVITWQIRKRRNVSIAEDLQVKFDAEMQRALL</sequence>
<dbReference type="EMBL" id="JAMKOV010000002">
    <property type="protein sequence ID" value="KAI8043517.1"/>
    <property type="molecule type" value="Genomic_DNA"/>
</dbReference>
<keyword evidence="2" id="KW-0812">Transmembrane</keyword>
<accession>A0A9Q0BSW6</accession>
<gene>
    <name evidence="4" type="ORF">M5D96_004849</name>
</gene>